<dbReference type="Proteomes" id="UP000031549">
    <property type="component" value="Unassembled WGS sequence"/>
</dbReference>
<accession>A0A846H8T1</accession>
<evidence type="ECO:0000313" key="2">
    <source>
        <dbReference type="Proteomes" id="UP000031549"/>
    </source>
</evidence>
<name>A0A846H8T1_9CYAN</name>
<sequence>MKAIKVMATIDEEGQLTLERPLIINKNSRVEVIVLIPEETEIDEEDKSKEAIIEDFRQAWHEAMTGQTISVAQLWEGIEDANRETFNN</sequence>
<evidence type="ECO:0000313" key="1">
    <source>
        <dbReference type="EMBL" id="NEU73094.1"/>
    </source>
</evidence>
<keyword evidence="2" id="KW-1185">Reference proteome</keyword>
<comment type="caution">
    <text evidence="1">The sequence shown here is derived from an EMBL/GenBank/DDBJ whole genome shotgun (WGS) entry which is preliminary data.</text>
</comment>
<proteinExistence type="predicted"/>
<reference evidence="1 2" key="1">
    <citation type="journal article" date="2015" name="Genome Announc.">
        <title>Draft Genome Sequence of Cyanobacterium Hassallia byssoidea Strain VB512170, Isolated from Monuments in India.</title>
        <authorList>
            <person name="Singh D."/>
            <person name="Chandrababunaidu M.M."/>
            <person name="Panda A."/>
            <person name="Sen D."/>
            <person name="Bhattacharyya S."/>
            <person name="Adhikary S.P."/>
            <person name="Tripathy S."/>
        </authorList>
    </citation>
    <scope>NUCLEOTIDE SEQUENCE [LARGE SCALE GENOMIC DNA]</scope>
    <source>
        <strain evidence="1 2">VB512170</strain>
    </source>
</reference>
<dbReference type="AlphaFoldDB" id="A0A846H8T1"/>
<protein>
    <submittedName>
        <fullName evidence="1">Uncharacterized protein</fullName>
    </submittedName>
</protein>
<organism evidence="1 2">
    <name type="scientific">Hassallia byssoidea VB512170</name>
    <dbReference type="NCBI Taxonomy" id="1304833"/>
    <lineage>
        <taxon>Bacteria</taxon>
        <taxon>Bacillati</taxon>
        <taxon>Cyanobacteriota</taxon>
        <taxon>Cyanophyceae</taxon>
        <taxon>Nostocales</taxon>
        <taxon>Tolypothrichaceae</taxon>
        <taxon>Hassallia</taxon>
    </lineage>
</organism>
<gene>
    <name evidence="1" type="ORF">PI95_011115</name>
</gene>
<dbReference type="EMBL" id="JTCM02000018">
    <property type="protein sequence ID" value="NEU73094.1"/>
    <property type="molecule type" value="Genomic_DNA"/>
</dbReference>